<evidence type="ECO:0000313" key="2">
    <source>
        <dbReference type="EMBL" id="VTR93603.1"/>
    </source>
</evidence>
<proteinExistence type="predicted"/>
<dbReference type="EMBL" id="LR593886">
    <property type="protein sequence ID" value="VTR93603.1"/>
    <property type="molecule type" value="Genomic_DNA"/>
</dbReference>
<feature type="compositionally biased region" description="Polar residues" evidence="1">
    <location>
        <begin position="42"/>
        <end position="52"/>
    </location>
</feature>
<gene>
    <name evidence="2" type="ORF">SOIL9_41110</name>
</gene>
<dbReference type="KEGG" id="gms:SOIL9_41110"/>
<accession>A0A6P2CXJ4</accession>
<keyword evidence="3" id="KW-1185">Reference proteome</keyword>
<reference evidence="2 3" key="1">
    <citation type="submission" date="2019-05" db="EMBL/GenBank/DDBJ databases">
        <authorList>
            <consortium name="Science for Life Laboratories"/>
        </authorList>
    </citation>
    <scope>NUCLEOTIDE SEQUENCE [LARGE SCALE GENOMIC DNA]</scope>
    <source>
        <strain evidence="2">Soil9</strain>
    </source>
</reference>
<dbReference type="AlphaFoldDB" id="A0A6P2CXJ4"/>
<evidence type="ECO:0000313" key="3">
    <source>
        <dbReference type="Proteomes" id="UP000464178"/>
    </source>
</evidence>
<name>A0A6P2CXJ4_9BACT</name>
<protein>
    <submittedName>
        <fullName evidence="2">Uncharacterized protein</fullName>
    </submittedName>
</protein>
<dbReference type="Proteomes" id="UP000464178">
    <property type="component" value="Chromosome"/>
</dbReference>
<organism evidence="2 3">
    <name type="scientific">Gemmata massiliana</name>
    <dbReference type="NCBI Taxonomy" id="1210884"/>
    <lineage>
        <taxon>Bacteria</taxon>
        <taxon>Pseudomonadati</taxon>
        <taxon>Planctomycetota</taxon>
        <taxon>Planctomycetia</taxon>
        <taxon>Gemmatales</taxon>
        <taxon>Gemmataceae</taxon>
        <taxon>Gemmata</taxon>
    </lineage>
</organism>
<evidence type="ECO:0000256" key="1">
    <source>
        <dbReference type="SAM" id="MobiDB-lite"/>
    </source>
</evidence>
<sequence>MPSMTSSLPRYIWGRIEAEAAGQPPPSPRRGLSPDTSGAELKQTQLTRNFDA</sequence>
<feature type="region of interest" description="Disordered" evidence="1">
    <location>
        <begin position="15"/>
        <end position="52"/>
    </location>
</feature>